<dbReference type="Pfam" id="PF02365">
    <property type="entry name" value="NAM"/>
    <property type="match status" value="1"/>
</dbReference>
<organism evidence="6 7">
    <name type="scientific">Anisodus tanguticus</name>
    <dbReference type="NCBI Taxonomy" id="243964"/>
    <lineage>
        <taxon>Eukaryota</taxon>
        <taxon>Viridiplantae</taxon>
        <taxon>Streptophyta</taxon>
        <taxon>Embryophyta</taxon>
        <taxon>Tracheophyta</taxon>
        <taxon>Spermatophyta</taxon>
        <taxon>Magnoliopsida</taxon>
        <taxon>eudicotyledons</taxon>
        <taxon>Gunneridae</taxon>
        <taxon>Pentapetalae</taxon>
        <taxon>asterids</taxon>
        <taxon>lamiids</taxon>
        <taxon>Solanales</taxon>
        <taxon>Solanaceae</taxon>
        <taxon>Solanoideae</taxon>
        <taxon>Hyoscyameae</taxon>
        <taxon>Anisodus</taxon>
    </lineage>
</organism>
<reference evidence="6" key="1">
    <citation type="submission" date="2023-12" db="EMBL/GenBank/DDBJ databases">
        <title>Genome assembly of Anisodus tanguticus.</title>
        <authorList>
            <person name="Wang Y.-J."/>
        </authorList>
    </citation>
    <scope>NUCLEOTIDE SEQUENCE</scope>
    <source>
        <strain evidence="6">KB-2021</strain>
        <tissue evidence="6">Leaf</tissue>
    </source>
</reference>
<dbReference type="SUPFAM" id="SSF101941">
    <property type="entry name" value="NAC domain"/>
    <property type="match status" value="1"/>
</dbReference>
<feature type="domain" description="NAC" evidence="5">
    <location>
        <begin position="17"/>
        <end position="172"/>
    </location>
</feature>
<evidence type="ECO:0000259" key="5">
    <source>
        <dbReference type="PROSITE" id="PS51005"/>
    </source>
</evidence>
<dbReference type="Proteomes" id="UP001291623">
    <property type="component" value="Unassembled WGS sequence"/>
</dbReference>
<dbReference type="EMBL" id="JAVYJV010000003">
    <property type="protein sequence ID" value="KAK4374688.1"/>
    <property type="molecule type" value="Genomic_DNA"/>
</dbReference>
<keyword evidence="1" id="KW-0805">Transcription regulation</keyword>
<dbReference type="PROSITE" id="PS51005">
    <property type="entry name" value="NAC"/>
    <property type="match status" value="1"/>
</dbReference>
<comment type="caution">
    <text evidence="6">The sequence shown here is derived from an EMBL/GenBank/DDBJ whole genome shotgun (WGS) entry which is preliminary data.</text>
</comment>
<dbReference type="PANTHER" id="PTHR31719">
    <property type="entry name" value="NAC TRANSCRIPTION FACTOR 56"/>
    <property type="match status" value="1"/>
</dbReference>
<keyword evidence="7" id="KW-1185">Reference proteome</keyword>
<dbReference type="PANTHER" id="PTHR31719:SF94">
    <property type="entry name" value="PROTEIN ATAF2"/>
    <property type="match status" value="1"/>
</dbReference>
<name>A0AAE1SS98_9SOLA</name>
<keyword evidence="3" id="KW-0804">Transcription</keyword>
<dbReference type="AlphaFoldDB" id="A0AAE1SS98"/>
<dbReference type="Gene3D" id="2.170.150.80">
    <property type="entry name" value="NAC domain"/>
    <property type="match status" value="1"/>
</dbReference>
<evidence type="ECO:0000256" key="4">
    <source>
        <dbReference type="ARBA" id="ARBA00023242"/>
    </source>
</evidence>
<dbReference type="GO" id="GO:0003677">
    <property type="term" value="F:DNA binding"/>
    <property type="evidence" value="ECO:0007669"/>
    <property type="project" value="UniProtKB-KW"/>
</dbReference>
<evidence type="ECO:0000313" key="6">
    <source>
        <dbReference type="EMBL" id="KAK4374688.1"/>
    </source>
</evidence>
<dbReference type="GO" id="GO:0006355">
    <property type="term" value="P:regulation of DNA-templated transcription"/>
    <property type="evidence" value="ECO:0007669"/>
    <property type="project" value="InterPro"/>
</dbReference>
<keyword evidence="2" id="KW-0238">DNA-binding</keyword>
<protein>
    <recommendedName>
        <fullName evidence="5">NAC domain-containing protein</fullName>
    </recommendedName>
</protein>
<dbReference type="InterPro" id="IPR036093">
    <property type="entry name" value="NAC_dom_sf"/>
</dbReference>
<dbReference type="InterPro" id="IPR003441">
    <property type="entry name" value="NAC-dom"/>
</dbReference>
<gene>
    <name evidence="6" type="ORF">RND71_005365</name>
</gene>
<accession>A0AAE1SS98</accession>
<keyword evidence="4" id="KW-0539">Nucleus</keyword>
<evidence type="ECO:0000313" key="7">
    <source>
        <dbReference type="Proteomes" id="UP001291623"/>
    </source>
</evidence>
<evidence type="ECO:0000256" key="3">
    <source>
        <dbReference type="ARBA" id="ARBA00023163"/>
    </source>
</evidence>
<evidence type="ECO:0000256" key="2">
    <source>
        <dbReference type="ARBA" id="ARBA00023125"/>
    </source>
</evidence>
<proteinExistence type="predicted"/>
<evidence type="ECO:0000256" key="1">
    <source>
        <dbReference type="ARBA" id="ARBA00023015"/>
    </source>
</evidence>
<sequence length="345" mass="40062">MSGEKEEGFNDQWQLQLPPGFRFVPTDVELLQYYLLRKVNGQFIYPGIIHEADVYERNPFHLPGMDMEEETFTYFFTRRERKYPNGSRADRSTRDGRGYWKITSKNNEISSTDNKVHLGKKNTLVYFGKTPDGKDDKTTFIMHEFELNEKLFPSTSQGKQFNDFVVCRVYYRNKRKEENVFELKDMTNSLIELKPVMTHNNGEPPLPSRKRKFQPNESLTMCHPHHGVPMMKSNYLYNSQELQAAAILDNMKTKDFGQSSNTLSVSFQTIVTAEEEQNSGLIEVKTDGNDPVRLVGGSHNMRIRDEGNIPLVSENVMEGSSDLWDIFNRAPPREEFSYFRDLYGV</sequence>